<keyword evidence="6" id="KW-1185">Reference proteome</keyword>
<evidence type="ECO:0000313" key="6">
    <source>
        <dbReference type="Proteomes" id="UP000799753"/>
    </source>
</evidence>
<dbReference type="Gene3D" id="3.50.50.60">
    <property type="entry name" value="FAD/NAD(P)-binding domain"/>
    <property type="match status" value="2"/>
</dbReference>
<dbReference type="PANTHER" id="PTHR11552">
    <property type="entry name" value="GLUCOSE-METHANOL-CHOLINE GMC OXIDOREDUCTASE"/>
    <property type="match status" value="1"/>
</dbReference>
<comment type="similarity">
    <text evidence="1">Belongs to the GMC oxidoreductase family.</text>
</comment>
<dbReference type="SUPFAM" id="SSF51905">
    <property type="entry name" value="FAD/NAD(P)-binding domain"/>
    <property type="match status" value="1"/>
</dbReference>
<dbReference type="Pfam" id="PF00732">
    <property type="entry name" value="GMC_oxred_N"/>
    <property type="match status" value="1"/>
</dbReference>
<dbReference type="InterPro" id="IPR036188">
    <property type="entry name" value="FAD/NAD-bd_sf"/>
</dbReference>
<dbReference type="SUPFAM" id="SSF48576">
    <property type="entry name" value="Terpenoid synthases"/>
    <property type="match status" value="1"/>
</dbReference>
<feature type="coiled-coil region" evidence="2">
    <location>
        <begin position="312"/>
        <end position="339"/>
    </location>
</feature>
<evidence type="ECO:0000256" key="1">
    <source>
        <dbReference type="ARBA" id="ARBA00010790"/>
    </source>
</evidence>
<evidence type="ECO:0000259" key="3">
    <source>
        <dbReference type="Pfam" id="PF00732"/>
    </source>
</evidence>
<dbReference type="Pfam" id="PF19086">
    <property type="entry name" value="Terpene_syn_C_2"/>
    <property type="match status" value="1"/>
</dbReference>
<protein>
    <submittedName>
        <fullName evidence="5">FAD/NAD(P)-binding domain-containing protein</fullName>
    </submittedName>
</protein>
<dbReference type="InterPro" id="IPR012132">
    <property type="entry name" value="GMC_OxRdtase"/>
</dbReference>
<dbReference type="Pfam" id="PF05199">
    <property type="entry name" value="GMC_oxred_C"/>
    <property type="match status" value="1"/>
</dbReference>
<dbReference type="OrthoDB" id="269227at2759"/>
<sequence>MSYPIFQAPSSTSLFSSSGGLKALSNQRHVDHQTERDTLLASLRGQTIRIPDLGPLFTHWPTKKNSEVDRMRTDITEWLDATLSPGKSLGVLQSSDLGLFGATFWPNTTFPKLQIVTYLAAWLFAWDDEIDRKYGSMWNEFSAAQLYRQQTLAYVRYTLGMDTIPSPPVTNIVILSFEPVGAALKATYTLEKNKMVYRELQYMVEMSEREQRQRLSGATSSIDDFWQFRLGASAVALVLAFNEFSCENMDLPASFYEDDDVKCIINCTNTIICATNDLMSMEKEIQHDSTDSLIPILFSQGRDVQVAVQQVVMFIKNEINTLDEAAGRLEKKYDDLDLKRQVREYIDGSDIIIVGGGTSGVVLASRLYQRKPELSITLIEAGPDVAGHAYISDPAEAALLHFSDLDYKYMTVPQKHLNGAPRYNCAIKGLSGGTIINNGGWIRGDKLDYYEWAREVNDDRWSYDGLLLYFKQSEKHFDPNGDPEQHGFDGPIVTASVDSSGRKFPLRHTVLKMWSSGLGLQLIAHGNNGHPQGIIDLVENWKDGKREGHWIGSADPETPPVIDPNYFATEVDNHVMRESFRMQSRVMLDTNEGRDLVLGEYTPPGQAVGGLNATNEQIDERIKLGGSTTFHPGGTASMGKVVGTSLKVYGVKGLRVVDACVIPNPIASHLQAAVYAIAEQAVDIILEDFSVASSE</sequence>
<reference evidence="5" key="1">
    <citation type="journal article" date="2020" name="Stud. Mycol.">
        <title>101 Dothideomycetes genomes: a test case for predicting lifestyles and emergence of pathogens.</title>
        <authorList>
            <person name="Haridas S."/>
            <person name="Albert R."/>
            <person name="Binder M."/>
            <person name="Bloem J."/>
            <person name="Labutti K."/>
            <person name="Salamov A."/>
            <person name="Andreopoulos B."/>
            <person name="Baker S."/>
            <person name="Barry K."/>
            <person name="Bills G."/>
            <person name="Bluhm B."/>
            <person name="Cannon C."/>
            <person name="Castanera R."/>
            <person name="Culley D."/>
            <person name="Daum C."/>
            <person name="Ezra D."/>
            <person name="Gonzalez J."/>
            <person name="Henrissat B."/>
            <person name="Kuo A."/>
            <person name="Liang C."/>
            <person name="Lipzen A."/>
            <person name="Lutzoni F."/>
            <person name="Magnuson J."/>
            <person name="Mondo S."/>
            <person name="Nolan M."/>
            <person name="Ohm R."/>
            <person name="Pangilinan J."/>
            <person name="Park H.-J."/>
            <person name="Ramirez L."/>
            <person name="Alfaro M."/>
            <person name="Sun H."/>
            <person name="Tritt A."/>
            <person name="Yoshinaga Y."/>
            <person name="Zwiers L.-H."/>
            <person name="Turgeon B."/>
            <person name="Goodwin S."/>
            <person name="Spatafora J."/>
            <person name="Crous P."/>
            <person name="Grigoriev I."/>
        </authorList>
    </citation>
    <scope>NUCLEOTIDE SEQUENCE</scope>
    <source>
        <strain evidence="5">CBS 473.64</strain>
    </source>
</reference>
<dbReference type="GO" id="GO:0016614">
    <property type="term" value="F:oxidoreductase activity, acting on CH-OH group of donors"/>
    <property type="evidence" value="ECO:0007669"/>
    <property type="project" value="InterPro"/>
</dbReference>
<feature type="domain" description="Glucose-methanol-choline oxidoreductase N-terminal" evidence="3">
    <location>
        <begin position="350"/>
        <end position="501"/>
    </location>
</feature>
<organism evidence="5 6">
    <name type="scientific">Massarina eburnea CBS 473.64</name>
    <dbReference type="NCBI Taxonomy" id="1395130"/>
    <lineage>
        <taxon>Eukaryota</taxon>
        <taxon>Fungi</taxon>
        <taxon>Dikarya</taxon>
        <taxon>Ascomycota</taxon>
        <taxon>Pezizomycotina</taxon>
        <taxon>Dothideomycetes</taxon>
        <taxon>Pleosporomycetidae</taxon>
        <taxon>Pleosporales</taxon>
        <taxon>Massarineae</taxon>
        <taxon>Massarinaceae</taxon>
        <taxon>Massarina</taxon>
    </lineage>
</organism>
<gene>
    <name evidence="5" type="ORF">P280DRAFT_516266</name>
</gene>
<accession>A0A6A6S8G9</accession>
<evidence type="ECO:0000259" key="4">
    <source>
        <dbReference type="Pfam" id="PF05199"/>
    </source>
</evidence>
<dbReference type="EMBL" id="MU006781">
    <property type="protein sequence ID" value="KAF2642484.1"/>
    <property type="molecule type" value="Genomic_DNA"/>
</dbReference>
<dbReference type="GO" id="GO:0050660">
    <property type="term" value="F:flavin adenine dinucleotide binding"/>
    <property type="evidence" value="ECO:0007669"/>
    <property type="project" value="InterPro"/>
</dbReference>
<evidence type="ECO:0000256" key="2">
    <source>
        <dbReference type="SAM" id="Coils"/>
    </source>
</evidence>
<dbReference type="PANTHER" id="PTHR11552:SF123">
    <property type="entry name" value="GMC OXIDOREDUCTASE (AFU_ORTHOLOGUE AFUA_2G01770)-RELATED"/>
    <property type="match status" value="1"/>
</dbReference>
<dbReference type="InterPro" id="IPR008949">
    <property type="entry name" value="Isoprenoid_synthase_dom_sf"/>
</dbReference>
<dbReference type="Proteomes" id="UP000799753">
    <property type="component" value="Unassembled WGS sequence"/>
</dbReference>
<name>A0A6A6S8G9_9PLEO</name>
<dbReference type="AlphaFoldDB" id="A0A6A6S8G9"/>
<proteinExistence type="inferred from homology"/>
<dbReference type="Gene3D" id="1.10.600.10">
    <property type="entry name" value="Farnesyl Diphosphate Synthase"/>
    <property type="match status" value="1"/>
</dbReference>
<dbReference type="InterPro" id="IPR000172">
    <property type="entry name" value="GMC_OxRdtase_N"/>
</dbReference>
<keyword evidence="2" id="KW-0175">Coiled coil</keyword>
<dbReference type="Gene3D" id="3.30.560.10">
    <property type="entry name" value="Glucose Oxidase, domain 3"/>
    <property type="match status" value="2"/>
</dbReference>
<dbReference type="InterPro" id="IPR007867">
    <property type="entry name" value="GMC_OxRtase_C"/>
</dbReference>
<feature type="domain" description="Glucose-methanol-choline oxidoreductase C-terminal" evidence="4">
    <location>
        <begin position="553"/>
        <end position="678"/>
    </location>
</feature>
<evidence type="ECO:0000313" key="5">
    <source>
        <dbReference type="EMBL" id="KAF2642484.1"/>
    </source>
</evidence>